<dbReference type="InterPro" id="IPR003107">
    <property type="entry name" value="HAT"/>
</dbReference>
<gene>
    <name evidence="7" type="primary">RNA14_17</name>
    <name evidence="7" type="ORF">VNI00_018542</name>
</gene>
<accession>A0AAW0AZ95</accession>
<dbReference type="GO" id="GO:0003729">
    <property type="term" value="F:mRNA binding"/>
    <property type="evidence" value="ECO:0007669"/>
    <property type="project" value="TreeGrafter"/>
</dbReference>
<keyword evidence="1" id="KW-0677">Repeat</keyword>
<comment type="function">
    <text evidence="3">Component of the cleavage factor IA (CFIA) complex, which is involved in the endonucleolytic cleavage during polyadenylation-dependent pre-mRNA 3'-end formation.</text>
</comment>
<evidence type="ECO:0000256" key="5">
    <source>
        <dbReference type="SAM" id="MobiDB-lite"/>
    </source>
</evidence>
<dbReference type="Gene3D" id="1.25.40.1040">
    <property type="match status" value="1"/>
</dbReference>
<feature type="coiled-coil region" evidence="4">
    <location>
        <begin position="606"/>
        <end position="640"/>
    </location>
</feature>
<dbReference type="SUPFAM" id="SSF48452">
    <property type="entry name" value="TPR-like"/>
    <property type="match status" value="1"/>
</dbReference>
<dbReference type="InterPro" id="IPR011990">
    <property type="entry name" value="TPR-like_helical_dom_sf"/>
</dbReference>
<organism evidence="7 8">
    <name type="scientific">Paramarasmius palmivorus</name>
    <dbReference type="NCBI Taxonomy" id="297713"/>
    <lineage>
        <taxon>Eukaryota</taxon>
        <taxon>Fungi</taxon>
        <taxon>Dikarya</taxon>
        <taxon>Basidiomycota</taxon>
        <taxon>Agaricomycotina</taxon>
        <taxon>Agaricomycetes</taxon>
        <taxon>Agaricomycetidae</taxon>
        <taxon>Agaricales</taxon>
        <taxon>Marasmiineae</taxon>
        <taxon>Marasmiaceae</taxon>
        <taxon>Paramarasmius</taxon>
    </lineage>
</organism>
<dbReference type="GO" id="GO:0180010">
    <property type="term" value="P:co-transcriptional mRNA 3'-end processing, cleavage and polyadenylation pathway"/>
    <property type="evidence" value="ECO:0007669"/>
    <property type="project" value="UniProtKB-UniRule"/>
</dbReference>
<evidence type="ECO:0000313" key="7">
    <source>
        <dbReference type="EMBL" id="KAK7017899.1"/>
    </source>
</evidence>
<dbReference type="InterPro" id="IPR008847">
    <property type="entry name" value="Suf"/>
</dbReference>
<keyword evidence="3" id="KW-0963">Cytoplasm</keyword>
<dbReference type="Pfam" id="PF05843">
    <property type="entry name" value="Suf"/>
    <property type="match status" value="1"/>
</dbReference>
<reference evidence="7 8" key="1">
    <citation type="submission" date="2024-01" db="EMBL/GenBank/DDBJ databases">
        <title>A draft genome for a cacao thread blight-causing isolate of Paramarasmius palmivorus.</title>
        <authorList>
            <person name="Baruah I.K."/>
            <person name="Bukari Y."/>
            <person name="Amoako-Attah I."/>
            <person name="Meinhardt L.W."/>
            <person name="Bailey B.A."/>
            <person name="Cohen S.P."/>
        </authorList>
    </citation>
    <scope>NUCLEOTIDE SEQUENCE [LARGE SCALE GENOMIC DNA]</scope>
    <source>
        <strain evidence="7 8">GH-12</strain>
    </source>
</reference>
<feature type="compositionally biased region" description="Acidic residues" evidence="5">
    <location>
        <begin position="687"/>
        <end position="697"/>
    </location>
</feature>
<evidence type="ECO:0000256" key="2">
    <source>
        <dbReference type="ARBA" id="ARBA00023242"/>
    </source>
</evidence>
<evidence type="ECO:0000256" key="3">
    <source>
        <dbReference type="RuleBase" id="RU369035"/>
    </source>
</evidence>
<evidence type="ECO:0000256" key="4">
    <source>
        <dbReference type="SAM" id="Coils"/>
    </source>
</evidence>
<evidence type="ECO:0000256" key="1">
    <source>
        <dbReference type="ARBA" id="ARBA00022737"/>
    </source>
</evidence>
<keyword evidence="8" id="KW-1185">Reference proteome</keyword>
<proteinExistence type="predicted"/>
<feature type="region of interest" description="Disordered" evidence="5">
    <location>
        <begin position="684"/>
        <end position="710"/>
    </location>
</feature>
<evidence type="ECO:0000259" key="6">
    <source>
        <dbReference type="Pfam" id="PF05843"/>
    </source>
</evidence>
<feature type="domain" description="Suppressor of forked" evidence="6">
    <location>
        <begin position="32"/>
        <end position="529"/>
    </location>
</feature>
<comment type="caution">
    <text evidence="7">The sequence shown here is derived from an EMBL/GenBank/DDBJ whole genome shotgun (WGS) entry which is preliminary data.</text>
</comment>
<dbReference type="InterPro" id="IPR045243">
    <property type="entry name" value="Rna14-like"/>
</dbReference>
<keyword evidence="2 3" id="KW-0539">Nucleus</keyword>
<dbReference type="Proteomes" id="UP001383192">
    <property type="component" value="Unassembled WGS sequence"/>
</dbReference>
<dbReference type="AlphaFoldDB" id="A0AAW0AZ95"/>
<evidence type="ECO:0000313" key="8">
    <source>
        <dbReference type="Proteomes" id="UP001383192"/>
    </source>
</evidence>
<feature type="region of interest" description="Disordered" evidence="5">
    <location>
        <begin position="555"/>
        <end position="584"/>
    </location>
</feature>
<keyword evidence="4" id="KW-0175">Coiled coil</keyword>
<sequence>MPSPQVFLFASTYQDAIKEEVDNDIEIDGVLQRLKNNPRDDMWGHILTWAEQADTATSKSLRIFESALECFPNTPAIQVAHLKKTQAHDSPYTKEEVERLFRNYLNFPSVALCNLYVSFMRGQSAYSAQSTYRFVLDLVGQEAESNGLWAQYLDSLEAAGENQIFRETLHEVVKIPLTDLPHFWSRLQLFEHRYHTMTAKDTLVQLEAAHAQALMVRLQLQHYMQVLYPRPVHDNQHIDYSSDTVWLPAPPLASVSNGQLVRKWEAYLKWEESDPLRLRESNMMAYKTRLRSAYLKANVRVRFSPELWLMTYKWWQKVGDDNEALLRLREGIQGNNASLLLHFALADTLEGKSDFDQARQAYEELLTIFRTALSDCPVVGRADISKDFGLVYIMYIRFTFRTEGRTAAQAVFSRAINDSTLLPWLVFEEVAKMERDHGGSINDTRHIFEAGMKQFSRDIGYVVCYLEWLITVNEKTCAQVLFESTVDEFPIHDAAQLWDHWSRYLYRCGDLDSIQEAERRMSKVYGTVDMCQSLPLRSFTSITFSRDVTKYAQSASKHTAGTTSRTRLGGYPRTNPLFDADNRLPVPPHRATDNREYQKATLDQTIQGLESKVRTAELGMESANQEVKSLQGLLSALQAMYEAQCSQNRWLREDQIRFRREVLGICQKVGHPIIEAVGPDRKRDYEVSGDETMEIDEESGRPTKRTKISA</sequence>
<dbReference type="GO" id="GO:0005737">
    <property type="term" value="C:cytoplasm"/>
    <property type="evidence" value="ECO:0007669"/>
    <property type="project" value="UniProtKB-SubCell"/>
</dbReference>
<name>A0AAW0AZ95_9AGAR</name>
<dbReference type="PANTHER" id="PTHR19980">
    <property type="entry name" value="RNA CLEAVAGE STIMULATION FACTOR"/>
    <property type="match status" value="1"/>
</dbReference>
<dbReference type="SMART" id="SM00386">
    <property type="entry name" value="HAT"/>
    <property type="match status" value="5"/>
</dbReference>
<dbReference type="GO" id="GO:0005634">
    <property type="term" value="C:nucleus"/>
    <property type="evidence" value="ECO:0007669"/>
    <property type="project" value="UniProtKB-SubCell"/>
</dbReference>
<dbReference type="PANTHER" id="PTHR19980:SF0">
    <property type="entry name" value="CLEAVAGE STIMULATION FACTOR SUBUNIT 3"/>
    <property type="match status" value="1"/>
</dbReference>
<dbReference type="EMBL" id="JAYKXP010000245">
    <property type="protein sequence ID" value="KAK7017899.1"/>
    <property type="molecule type" value="Genomic_DNA"/>
</dbReference>
<comment type="subcellular location">
    <subcellularLocation>
        <location evidence="3">Nucleus</location>
    </subcellularLocation>
    <subcellularLocation>
        <location evidence="3">Cytoplasm</location>
    </subcellularLocation>
    <text evidence="3">Nucleus and/or cytoplasm.</text>
</comment>
<keyword evidence="3" id="KW-0507">mRNA processing</keyword>
<feature type="compositionally biased region" description="Polar residues" evidence="5">
    <location>
        <begin position="555"/>
        <end position="566"/>
    </location>
</feature>
<protein>
    <recommendedName>
        <fullName evidence="3">mRNA 3'-end-processing protein RNA14</fullName>
    </recommendedName>
</protein>